<dbReference type="EMBL" id="FMWP01000096">
    <property type="protein sequence ID" value="SCZ98900.1"/>
    <property type="molecule type" value="Genomic_DNA"/>
</dbReference>
<evidence type="ECO:0000256" key="1">
    <source>
        <dbReference type="SAM" id="MobiDB-lite"/>
    </source>
</evidence>
<dbReference type="Proteomes" id="UP000249723">
    <property type="component" value="Unassembled WGS sequence"/>
</dbReference>
<organism evidence="2 3">
    <name type="scientific">Microbotryum saponariae</name>
    <dbReference type="NCBI Taxonomy" id="289078"/>
    <lineage>
        <taxon>Eukaryota</taxon>
        <taxon>Fungi</taxon>
        <taxon>Dikarya</taxon>
        <taxon>Basidiomycota</taxon>
        <taxon>Pucciniomycotina</taxon>
        <taxon>Microbotryomycetes</taxon>
        <taxon>Microbotryales</taxon>
        <taxon>Microbotryaceae</taxon>
        <taxon>Microbotryum</taxon>
    </lineage>
</organism>
<dbReference type="AlphaFoldDB" id="A0A2X0LD42"/>
<name>A0A2X0LD42_9BASI</name>
<feature type="compositionally biased region" description="Acidic residues" evidence="1">
    <location>
        <begin position="190"/>
        <end position="206"/>
    </location>
</feature>
<protein>
    <submittedName>
        <fullName evidence="2">BZ3500_MvSof-1268-A1-R1_Chr3-1g05694 protein</fullName>
    </submittedName>
</protein>
<evidence type="ECO:0000313" key="2">
    <source>
        <dbReference type="EMBL" id="SCZ98900.1"/>
    </source>
</evidence>
<feature type="region of interest" description="Disordered" evidence="1">
    <location>
        <begin position="159"/>
        <end position="206"/>
    </location>
</feature>
<sequence>MSAAQSSSDDSSGDADLIRPSRPAALPGPAQASKKGTAKRKADPSNAANAKSKDPKWDWTDAEVIAMLEVLKDTYESTGTQSFPDSVFIRASEAVSRLDPSKAGNSKKVHQKWKSCLVDTKLINDIRTATGIGWDEENCRPILNAEQWKTDYATGSDGFSYGDNASTTTRTPAPHPGRRRQSSEAGTLELSEEDASESAGEFDEDSTLARRVQRYRRYGHSGLSLTCFAVFLSQSTPATKKPRLSRDRASVQQRAIMQARREHLDNTLADFQQTQEESTDRMIGHLDRVMLSDRDKFLEHFYKFEELDQSAWDTVVSYVAASGDKLPMSVVSYLVNLKTRWKPNWSAASEIIVEARRAKETMAFYDGNHNFDLPPMMHPMQ</sequence>
<accession>A0A2X0LD42</accession>
<feature type="compositionally biased region" description="Low complexity" evidence="1">
    <location>
        <begin position="1"/>
        <end position="10"/>
    </location>
</feature>
<gene>
    <name evidence="2" type="ORF">BZ3500_MVSOF-1268-A1-R1_CHR3-1G05694</name>
</gene>
<reference evidence="3" key="1">
    <citation type="submission" date="2016-10" db="EMBL/GenBank/DDBJ databases">
        <authorList>
            <person name="Jeantristanb JTB J.-T."/>
            <person name="Ricardo R."/>
        </authorList>
    </citation>
    <scope>NUCLEOTIDE SEQUENCE [LARGE SCALE GENOMIC DNA]</scope>
</reference>
<dbReference type="OrthoDB" id="2539233at2759"/>
<keyword evidence="3" id="KW-1185">Reference proteome</keyword>
<proteinExistence type="predicted"/>
<evidence type="ECO:0000313" key="3">
    <source>
        <dbReference type="Proteomes" id="UP000249723"/>
    </source>
</evidence>
<feature type="region of interest" description="Disordered" evidence="1">
    <location>
        <begin position="1"/>
        <end position="56"/>
    </location>
</feature>